<comment type="subcellular location">
    <subcellularLocation>
        <location evidence="1">Cell membrane</location>
        <topology evidence="1">Multi-pass membrane protein</topology>
    </subcellularLocation>
</comment>
<feature type="transmembrane region" description="Helical" evidence="12">
    <location>
        <begin position="176"/>
        <end position="193"/>
    </location>
</feature>
<dbReference type="Pfam" id="PF00664">
    <property type="entry name" value="ABC_membrane"/>
    <property type="match status" value="1"/>
</dbReference>
<keyword evidence="8" id="KW-0067">ATP-binding</keyword>
<dbReference type="OrthoDB" id="9804259at2"/>
<dbReference type="PROSITE" id="PS50929">
    <property type="entry name" value="ABC_TM1F"/>
    <property type="match status" value="1"/>
</dbReference>
<evidence type="ECO:0000256" key="7">
    <source>
        <dbReference type="ARBA" id="ARBA00022741"/>
    </source>
</evidence>
<dbReference type="SMART" id="SM00382">
    <property type="entry name" value="AAA"/>
    <property type="match status" value="1"/>
</dbReference>
<evidence type="ECO:0000256" key="6">
    <source>
        <dbReference type="ARBA" id="ARBA00022692"/>
    </source>
</evidence>
<dbReference type="SUPFAM" id="SSF52540">
    <property type="entry name" value="P-loop containing nucleoside triphosphate hydrolases"/>
    <property type="match status" value="1"/>
</dbReference>
<evidence type="ECO:0000256" key="4">
    <source>
        <dbReference type="ARBA" id="ARBA00022475"/>
    </source>
</evidence>
<dbReference type="PANTHER" id="PTHR24221">
    <property type="entry name" value="ATP-BINDING CASSETTE SUB-FAMILY B"/>
    <property type="match status" value="1"/>
</dbReference>
<dbReference type="EMBL" id="LT670849">
    <property type="protein sequence ID" value="SHN82422.1"/>
    <property type="molecule type" value="Genomic_DNA"/>
</dbReference>
<dbReference type="GO" id="GO:0034040">
    <property type="term" value="F:ATPase-coupled lipid transmembrane transporter activity"/>
    <property type="evidence" value="ECO:0007669"/>
    <property type="project" value="TreeGrafter"/>
</dbReference>
<dbReference type="FunFam" id="3.40.50.300:FF:000221">
    <property type="entry name" value="Multidrug ABC transporter ATP-binding protein"/>
    <property type="match status" value="1"/>
</dbReference>
<feature type="transmembrane region" description="Helical" evidence="12">
    <location>
        <begin position="199"/>
        <end position="216"/>
    </location>
</feature>
<protein>
    <submittedName>
        <fullName evidence="15">ABC-type bacteriocin/lantibiotic exporter, contains an N-terminal double-glycine peptidase domain</fullName>
    </submittedName>
</protein>
<dbReference type="InterPro" id="IPR003439">
    <property type="entry name" value="ABC_transporter-like_ATP-bd"/>
</dbReference>
<keyword evidence="6 12" id="KW-0812">Transmembrane</keyword>
<feature type="domain" description="ABC transporter" evidence="13">
    <location>
        <begin position="379"/>
        <end position="616"/>
    </location>
</feature>
<evidence type="ECO:0000259" key="13">
    <source>
        <dbReference type="PROSITE" id="PS50893"/>
    </source>
</evidence>
<proteinExistence type="inferred from homology"/>
<dbReference type="GO" id="GO:0005886">
    <property type="term" value="C:plasma membrane"/>
    <property type="evidence" value="ECO:0007669"/>
    <property type="project" value="UniProtKB-SubCell"/>
</dbReference>
<dbReference type="InterPro" id="IPR036640">
    <property type="entry name" value="ABC1_TM_sf"/>
</dbReference>
<sequence length="618" mass="67927">MQEFQEHSRSPRSATDVLSRASLRKLLSVLTQGEKRRLYFVLGGLLMTGVADVLGISSILPFMAIIAKPEYVHEAKAMALAYEYSGASTINEFLSILGIACLSIVLISNAATFVVQASILKFSYEVSRGLSLRILSSYLSQRYDFFLRRNSSGLLLSTIGEVEGVVNGVLLPGLQAISKIVAAALILLLVIIVDPILAAIFLATFGGAYAAIFLVTRRRVSWYGEKSQIERRSLFAIASEAFGGIKELKLLGREGFYFRRFYEASNRLRIYQTRYNVIAAVPRYLVETTAFGSVIFVVLFLLNTGRDFQAAVPLLVLYAFTGYRLMPAFQAMFQNFTSVRFNWPSVEMVAGEIAGLENYGQPNDLDESRPAQLHLNEYIALDRVGYAYPQASGVVIKEISLRIDKCSTVGLVGETGAGKTTIVDILLGILSPSSGELLVDGTPIQDRNRRSWQENIGYVPQQGFLSDASISSNIAFGVPLSLIDGARVEAAARIAQLHDFVSQLPDGYQTVVGERGVRLSGGQRQRISIARALYQDPAVLVFDEATSALDGLTEDAVVDAIRRLTHRKTIITIAHRLSTVRDCDVIYLLENGSIVDSGTFDELIARNRVFQGLARHES</sequence>
<feature type="transmembrane region" description="Helical" evidence="12">
    <location>
        <begin position="93"/>
        <end position="115"/>
    </location>
</feature>
<evidence type="ECO:0000256" key="1">
    <source>
        <dbReference type="ARBA" id="ARBA00004651"/>
    </source>
</evidence>
<dbReference type="PROSITE" id="PS00211">
    <property type="entry name" value="ABC_TRANSPORTER_1"/>
    <property type="match status" value="1"/>
</dbReference>
<dbReference type="GO" id="GO:0016887">
    <property type="term" value="F:ATP hydrolysis activity"/>
    <property type="evidence" value="ECO:0007669"/>
    <property type="project" value="InterPro"/>
</dbReference>
<dbReference type="PROSITE" id="PS50893">
    <property type="entry name" value="ABC_TRANSPORTER_2"/>
    <property type="match status" value="1"/>
</dbReference>
<dbReference type="AlphaFoldDB" id="A0A1M7UHD9"/>
<dbReference type="Gene3D" id="1.20.1560.10">
    <property type="entry name" value="ABC transporter type 1, transmembrane domain"/>
    <property type="match status" value="1"/>
</dbReference>
<evidence type="ECO:0000256" key="9">
    <source>
        <dbReference type="ARBA" id="ARBA00022989"/>
    </source>
</evidence>
<evidence type="ECO:0000256" key="11">
    <source>
        <dbReference type="ARBA" id="ARBA00024722"/>
    </source>
</evidence>
<keyword evidence="3" id="KW-0813">Transport</keyword>
<evidence type="ECO:0000256" key="3">
    <source>
        <dbReference type="ARBA" id="ARBA00022448"/>
    </source>
</evidence>
<feature type="domain" description="ABC transmembrane type-1" evidence="14">
    <location>
        <begin position="78"/>
        <end position="339"/>
    </location>
</feature>
<dbReference type="InterPro" id="IPR027417">
    <property type="entry name" value="P-loop_NTPase"/>
</dbReference>
<comment type="function">
    <text evidence="11">Involved in beta-(1--&gt;2)glucan export. Transmembrane domains (TMD) form a pore in the inner membrane and the ATP-binding domain (NBD) is responsible for energy generation.</text>
</comment>
<dbReference type="Pfam" id="PF00005">
    <property type="entry name" value="ABC_tran"/>
    <property type="match status" value="1"/>
</dbReference>
<evidence type="ECO:0000256" key="12">
    <source>
        <dbReference type="SAM" id="Phobius"/>
    </source>
</evidence>
<evidence type="ECO:0000313" key="15">
    <source>
        <dbReference type="EMBL" id="SHN82422.1"/>
    </source>
</evidence>
<evidence type="ECO:0000256" key="8">
    <source>
        <dbReference type="ARBA" id="ARBA00022840"/>
    </source>
</evidence>
<dbReference type="Gene3D" id="3.40.50.300">
    <property type="entry name" value="P-loop containing nucleotide triphosphate hydrolases"/>
    <property type="match status" value="1"/>
</dbReference>
<evidence type="ECO:0000313" key="16">
    <source>
        <dbReference type="Proteomes" id="UP000184096"/>
    </source>
</evidence>
<keyword evidence="9 12" id="KW-1133">Transmembrane helix</keyword>
<dbReference type="Proteomes" id="UP000184096">
    <property type="component" value="Chromosome I"/>
</dbReference>
<dbReference type="InterPro" id="IPR003593">
    <property type="entry name" value="AAA+_ATPase"/>
</dbReference>
<accession>A0A1M7UHD9</accession>
<keyword evidence="4" id="KW-1003">Cell membrane</keyword>
<evidence type="ECO:0000259" key="14">
    <source>
        <dbReference type="PROSITE" id="PS50929"/>
    </source>
</evidence>
<evidence type="ECO:0000256" key="2">
    <source>
        <dbReference type="ARBA" id="ARBA00005417"/>
    </source>
</evidence>
<name>A0A1M7UHD9_9BRAD</name>
<keyword evidence="7" id="KW-0547">Nucleotide-binding</keyword>
<dbReference type="GO" id="GO:0005524">
    <property type="term" value="F:ATP binding"/>
    <property type="evidence" value="ECO:0007669"/>
    <property type="project" value="UniProtKB-KW"/>
</dbReference>
<evidence type="ECO:0000256" key="5">
    <source>
        <dbReference type="ARBA" id="ARBA00022597"/>
    </source>
</evidence>
<keyword evidence="16" id="KW-1185">Reference proteome</keyword>
<dbReference type="InterPro" id="IPR039421">
    <property type="entry name" value="Type_1_exporter"/>
</dbReference>
<keyword evidence="10 12" id="KW-0472">Membrane</keyword>
<dbReference type="InterPro" id="IPR017871">
    <property type="entry name" value="ABC_transporter-like_CS"/>
</dbReference>
<dbReference type="PANTHER" id="PTHR24221:SF654">
    <property type="entry name" value="ATP-BINDING CASSETTE SUB-FAMILY B MEMBER 6"/>
    <property type="match status" value="1"/>
</dbReference>
<dbReference type="GO" id="GO:0140359">
    <property type="term" value="F:ABC-type transporter activity"/>
    <property type="evidence" value="ECO:0007669"/>
    <property type="project" value="InterPro"/>
</dbReference>
<comment type="similarity">
    <text evidence="2">Belongs to the ABC transporter superfamily.</text>
</comment>
<evidence type="ECO:0000256" key="10">
    <source>
        <dbReference type="ARBA" id="ARBA00023136"/>
    </source>
</evidence>
<feature type="transmembrane region" description="Helical" evidence="12">
    <location>
        <begin position="38"/>
        <end position="66"/>
    </location>
</feature>
<dbReference type="InterPro" id="IPR011527">
    <property type="entry name" value="ABC1_TM_dom"/>
</dbReference>
<keyword evidence="5" id="KW-0762">Sugar transport</keyword>
<reference evidence="16" key="1">
    <citation type="submission" date="2016-11" db="EMBL/GenBank/DDBJ databases">
        <authorList>
            <person name="Varghese N."/>
            <person name="Submissions S."/>
        </authorList>
    </citation>
    <scope>NUCLEOTIDE SEQUENCE [LARGE SCALE GENOMIC DNA]</scope>
    <source>
        <strain evidence="16">GAS401</strain>
    </source>
</reference>
<dbReference type="SUPFAM" id="SSF90123">
    <property type="entry name" value="ABC transporter transmembrane region"/>
    <property type="match status" value="1"/>
</dbReference>
<feature type="transmembrane region" description="Helical" evidence="12">
    <location>
        <begin position="284"/>
        <end position="302"/>
    </location>
</feature>
<gene>
    <name evidence="15" type="ORF">SAMN05444170_5107</name>
</gene>
<organism evidence="15 16">
    <name type="scientific">Bradyrhizobium erythrophlei</name>
    <dbReference type="NCBI Taxonomy" id="1437360"/>
    <lineage>
        <taxon>Bacteria</taxon>
        <taxon>Pseudomonadati</taxon>
        <taxon>Pseudomonadota</taxon>
        <taxon>Alphaproteobacteria</taxon>
        <taxon>Hyphomicrobiales</taxon>
        <taxon>Nitrobacteraceae</taxon>
        <taxon>Bradyrhizobium</taxon>
    </lineage>
</organism>